<sequence length="189" mass="21583">MIYLADNNYITDWSSLLSIHVSGLRITLLTVLIAFAMDTFIYIFLAWYINTVFPGTYGVPQPFYFFLTTRYWFGDEYVMRSVLDPDSTTSFEASDNYEQEPIDLKLTVDICNLVKVYGNRTKALDGLNMRFYESQITALLGHNGAGKTTIVSILTGLSQPTSGTMFVYGFKYSKVYAYHTSFHWCMSTV</sequence>
<dbReference type="Pfam" id="PF00005">
    <property type="entry name" value="ABC_tran"/>
    <property type="match status" value="1"/>
</dbReference>
<dbReference type="InterPro" id="IPR027417">
    <property type="entry name" value="P-loop_NTPase"/>
</dbReference>
<evidence type="ECO:0000256" key="1">
    <source>
        <dbReference type="SAM" id="Phobius"/>
    </source>
</evidence>
<dbReference type="EMBL" id="ADBV01008251">
    <property type="protein sequence ID" value="EJW77064.1"/>
    <property type="molecule type" value="Genomic_DNA"/>
</dbReference>
<dbReference type="AlphaFoldDB" id="J9EP69"/>
<evidence type="ECO:0000259" key="2">
    <source>
        <dbReference type="Pfam" id="PF00005"/>
    </source>
</evidence>
<organism evidence="3 4">
    <name type="scientific">Wuchereria bancrofti</name>
    <dbReference type="NCBI Taxonomy" id="6293"/>
    <lineage>
        <taxon>Eukaryota</taxon>
        <taxon>Metazoa</taxon>
        <taxon>Ecdysozoa</taxon>
        <taxon>Nematoda</taxon>
        <taxon>Chromadorea</taxon>
        <taxon>Rhabditida</taxon>
        <taxon>Spirurina</taxon>
        <taxon>Spiruromorpha</taxon>
        <taxon>Filarioidea</taxon>
        <taxon>Onchocercidae</taxon>
        <taxon>Wuchereria</taxon>
    </lineage>
</organism>
<dbReference type="GO" id="GO:0005319">
    <property type="term" value="F:lipid transporter activity"/>
    <property type="evidence" value="ECO:0007669"/>
    <property type="project" value="TreeGrafter"/>
</dbReference>
<dbReference type="Proteomes" id="UP000004810">
    <property type="component" value="Unassembled WGS sequence"/>
</dbReference>
<name>J9EP69_WUCBA</name>
<keyword evidence="1" id="KW-1133">Transmembrane helix</keyword>
<keyword evidence="1" id="KW-0812">Transmembrane</keyword>
<dbReference type="PANTHER" id="PTHR19229:SF250">
    <property type="entry name" value="ABC TRANSPORTER DOMAIN-CONTAINING PROTEIN-RELATED"/>
    <property type="match status" value="1"/>
</dbReference>
<protein>
    <recommendedName>
        <fullName evidence="2">ABC transporter domain-containing protein</fullName>
    </recommendedName>
</protein>
<dbReference type="GO" id="GO:0016020">
    <property type="term" value="C:membrane"/>
    <property type="evidence" value="ECO:0007669"/>
    <property type="project" value="InterPro"/>
</dbReference>
<dbReference type="PANTHER" id="PTHR19229">
    <property type="entry name" value="ATP-BINDING CASSETTE TRANSPORTER SUBFAMILY A ABCA"/>
    <property type="match status" value="1"/>
</dbReference>
<keyword evidence="1" id="KW-0472">Membrane</keyword>
<feature type="domain" description="ABC transporter" evidence="2">
    <location>
        <begin position="124"/>
        <end position="169"/>
    </location>
</feature>
<proteinExistence type="predicted"/>
<dbReference type="InterPro" id="IPR003439">
    <property type="entry name" value="ABC_transporter-like_ATP-bd"/>
</dbReference>
<dbReference type="InterPro" id="IPR026082">
    <property type="entry name" value="ABCA"/>
</dbReference>
<dbReference type="GO" id="GO:0140359">
    <property type="term" value="F:ABC-type transporter activity"/>
    <property type="evidence" value="ECO:0007669"/>
    <property type="project" value="InterPro"/>
</dbReference>
<dbReference type="GO" id="GO:0005524">
    <property type="term" value="F:ATP binding"/>
    <property type="evidence" value="ECO:0007669"/>
    <property type="project" value="InterPro"/>
</dbReference>
<comment type="caution">
    <text evidence="3">The sequence shown here is derived from an EMBL/GenBank/DDBJ whole genome shotgun (WGS) entry which is preliminary data.</text>
</comment>
<evidence type="ECO:0000313" key="4">
    <source>
        <dbReference type="Proteomes" id="UP000004810"/>
    </source>
</evidence>
<gene>
    <name evidence="3" type="ORF">WUBG_12027</name>
</gene>
<accession>J9EP69</accession>
<reference evidence="4" key="1">
    <citation type="submission" date="2012-08" db="EMBL/GenBank/DDBJ databases">
        <title>The Genome Sequence of Wuchereria bancrofti.</title>
        <authorList>
            <person name="Nutman T.B."/>
            <person name="Fink D.L."/>
            <person name="Russ C."/>
            <person name="Young S."/>
            <person name="Zeng Q."/>
            <person name="Koehrsen M."/>
            <person name="Alvarado L."/>
            <person name="Berlin A."/>
            <person name="Chapman S.B."/>
            <person name="Chen Z."/>
            <person name="Freedman E."/>
            <person name="Gellesch M."/>
            <person name="Goldberg J."/>
            <person name="Griggs A."/>
            <person name="Gujja S."/>
            <person name="Heilman E.R."/>
            <person name="Heiman D."/>
            <person name="Hepburn T."/>
            <person name="Howarth C."/>
            <person name="Jen D."/>
            <person name="Larson L."/>
            <person name="Lewis B."/>
            <person name="Mehta T."/>
            <person name="Park D."/>
            <person name="Pearson M."/>
            <person name="Roberts A."/>
            <person name="Saif S."/>
            <person name="Shea T."/>
            <person name="Shenoy N."/>
            <person name="Sisk P."/>
            <person name="Stolte C."/>
            <person name="Sykes S."/>
            <person name="Walk T."/>
            <person name="White J."/>
            <person name="Yandava C."/>
            <person name="Haas B."/>
            <person name="Henn M.R."/>
            <person name="Nusbaum C."/>
            <person name="Birren B."/>
        </authorList>
    </citation>
    <scope>NUCLEOTIDE SEQUENCE [LARGE SCALE GENOMIC DNA]</scope>
    <source>
        <strain evidence="4">NA</strain>
    </source>
</reference>
<dbReference type="SUPFAM" id="SSF52540">
    <property type="entry name" value="P-loop containing nucleoside triphosphate hydrolases"/>
    <property type="match status" value="1"/>
</dbReference>
<evidence type="ECO:0000313" key="3">
    <source>
        <dbReference type="EMBL" id="EJW77064.1"/>
    </source>
</evidence>
<dbReference type="GO" id="GO:0016887">
    <property type="term" value="F:ATP hydrolysis activity"/>
    <property type="evidence" value="ECO:0007669"/>
    <property type="project" value="InterPro"/>
</dbReference>
<dbReference type="Gene3D" id="3.40.50.300">
    <property type="entry name" value="P-loop containing nucleotide triphosphate hydrolases"/>
    <property type="match status" value="1"/>
</dbReference>
<feature type="transmembrane region" description="Helical" evidence="1">
    <location>
        <begin position="55"/>
        <end position="73"/>
    </location>
</feature>